<gene>
    <name evidence="2" type="ORF">Dda_7787</name>
</gene>
<feature type="chain" id="PRO_5042030636" evidence="1">
    <location>
        <begin position="17"/>
        <end position="359"/>
    </location>
</feature>
<feature type="signal peptide" evidence="1">
    <location>
        <begin position="1"/>
        <end position="16"/>
    </location>
</feature>
<name>A0AAD6IR02_DREDA</name>
<dbReference type="AlphaFoldDB" id="A0AAD6IR02"/>
<organism evidence="2 3">
    <name type="scientific">Drechslerella dactyloides</name>
    <name type="common">Nematode-trapping fungus</name>
    <name type="synonym">Arthrobotrys dactyloides</name>
    <dbReference type="NCBI Taxonomy" id="74499"/>
    <lineage>
        <taxon>Eukaryota</taxon>
        <taxon>Fungi</taxon>
        <taxon>Dikarya</taxon>
        <taxon>Ascomycota</taxon>
        <taxon>Pezizomycotina</taxon>
        <taxon>Orbiliomycetes</taxon>
        <taxon>Orbiliales</taxon>
        <taxon>Orbiliaceae</taxon>
        <taxon>Drechslerella</taxon>
    </lineage>
</organism>
<proteinExistence type="predicted"/>
<accession>A0AAD6IR02</accession>
<dbReference type="EMBL" id="JAQGDS010000011">
    <property type="protein sequence ID" value="KAJ6256904.1"/>
    <property type="molecule type" value="Genomic_DNA"/>
</dbReference>
<sequence>MILTAALALLVGSAAALPASRCDADNCLRAVRNTEKNPRGSTDCLSYFRTTVTPAVSTVTTTNTAHATATTTDSVVHTDTVSQTATETEHTTATVIVPFTVTVQETQYSAGIAKRQQTDIPSAIPNYASWCSGAVRYSSACSCMGVTGTTVTIPAETTTATTDTTVTDTTTTVTETISTEIVTVFDATTTVVVTDTTVTSSTAVATHTDITYIPLSARFNIQVQTGSVQGQYLNKASNNFVAIVPSNPTIFSIVNGITTTPDGQKVSVLGGWLTTYGSSPAVFPSPSIGTTFDNLPSAIQGTDFVWSLPDGSAQAKTWVCTEPEEWGVTGVGITIPSRDSLHFGNACTPITLKAVPVPF</sequence>
<protein>
    <submittedName>
        <fullName evidence="2">Uncharacterized protein</fullName>
    </submittedName>
</protein>
<comment type="caution">
    <text evidence="2">The sequence shown here is derived from an EMBL/GenBank/DDBJ whole genome shotgun (WGS) entry which is preliminary data.</text>
</comment>
<reference evidence="2" key="1">
    <citation type="submission" date="2023-01" db="EMBL/GenBank/DDBJ databases">
        <title>The chitinases involved in constricting ring structure development in the nematode-trapping fungus Drechslerella dactyloides.</title>
        <authorList>
            <person name="Wang R."/>
            <person name="Zhang L."/>
            <person name="Tang P."/>
            <person name="Li S."/>
            <person name="Liang L."/>
        </authorList>
    </citation>
    <scope>NUCLEOTIDE SEQUENCE</scope>
    <source>
        <strain evidence="2">YMF1.00031</strain>
    </source>
</reference>
<evidence type="ECO:0000313" key="3">
    <source>
        <dbReference type="Proteomes" id="UP001221413"/>
    </source>
</evidence>
<evidence type="ECO:0000256" key="1">
    <source>
        <dbReference type="SAM" id="SignalP"/>
    </source>
</evidence>
<keyword evidence="3" id="KW-1185">Reference proteome</keyword>
<evidence type="ECO:0000313" key="2">
    <source>
        <dbReference type="EMBL" id="KAJ6256904.1"/>
    </source>
</evidence>
<keyword evidence="1" id="KW-0732">Signal</keyword>
<dbReference type="Proteomes" id="UP001221413">
    <property type="component" value="Unassembled WGS sequence"/>
</dbReference>